<feature type="transmembrane region" description="Helical" evidence="16">
    <location>
        <begin position="496"/>
        <end position="515"/>
    </location>
</feature>
<gene>
    <name evidence="20" type="ORF">ACFSQ3_03770</name>
</gene>
<evidence type="ECO:0000256" key="12">
    <source>
        <dbReference type="ARBA" id="ARBA00022989"/>
    </source>
</evidence>
<comment type="subcellular location">
    <subcellularLocation>
        <location evidence="1">Cell inner membrane</location>
        <topology evidence="1">Multi-pass membrane protein</topology>
    </subcellularLocation>
</comment>
<dbReference type="EMBL" id="JBHUMA010000004">
    <property type="protein sequence ID" value="MFD2598061.1"/>
    <property type="molecule type" value="Genomic_DNA"/>
</dbReference>
<evidence type="ECO:0000313" key="21">
    <source>
        <dbReference type="Proteomes" id="UP001597393"/>
    </source>
</evidence>
<evidence type="ECO:0000256" key="15">
    <source>
        <dbReference type="ARBA" id="ARBA00051245"/>
    </source>
</evidence>
<dbReference type="InterPro" id="IPR003856">
    <property type="entry name" value="LPS_length_determ_N"/>
</dbReference>
<dbReference type="InterPro" id="IPR027417">
    <property type="entry name" value="P-loop_NTPase"/>
</dbReference>
<keyword evidence="11" id="KW-0067">ATP-binding</keyword>
<keyword evidence="6" id="KW-0997">Cell inner membrane</keyword>
<keyword evidence="9" id="KW-0547">Nucleotide-binding</keyword>
<keyword evidence="10" id="KW-0418">Kinase</keyword>
<keyword evidence="5" id="KW-1003">Cell membrane</keyword>
<dbReference type="PANTHER" id="PTHR32309:SF13">
    <property type="entry name" value="FERRIC ENTEROBACTIN TRANSPORT PROTEIN FEPE"/>
    <property type="match status" value="1"/>
</dbReference>
<evidence type="ECO:0000259" key="19">
    <source>
        <dbReference type="Pfam" id="PF13807"/>
    </source>
</evidence>
<evidence type="ECO:0000256" key="6">
    <source>
        <dbReference type="ARBA" id="ARBA00022519"/>
    </source>
</evidence>
<evidence type="ECO:0000256" key="7">
    <source>
        <dbReference type="ARBA" id="ARBA00022679"/>
    </source>
</evidence>
<evidence type="ECO:0000256" key="5">
    <source>
        <dbReference type="ARBA" id="ARBA00022475"/>
    </source>
</evidence>
<comment type="caution">
    <text evidence="20">The sequence shown here is derived from an EMBL/GenBank/DDBJ whole genome shotgun (WGS) entry which is preliminary data.</text>
</comment>
<feature type="domain" description="AAA" evidence="18">
    <location>
        <begin position="588"/>
        <end position="710"/>
    </location>
</feature>
<evidence type="ECO:0000259" key="17">
    <source>
        <dbReference type="Pfam" id="PF02706"/>
    </source>
</evidence>
<dbReference type="SUPFAM" id="SSF52540">
    <property type="entry name" value="P-loop containing nucleoside triphosphate hydrolases"/>
    <property type="match status" value="1"/>
</dbReference>
<dbReference type="Pfam" id="PF13614">
    <property type="entry name" value="AAA_31"/>
    <property type="match status" value="1"/>
</dbReference>
<proteinExistence type="inferred from homology"/>
<evidence type="ECO:0000256" key="16">
    <source>
        <dbReference type="SAM" id="Phobius"/>
    </source>
</evidence>
<comment type="catalytic activity">
    <reaction evidence="15">
        <text>L-tyrosyl-[protein] + ATP = O-phospho-L-tyrosyl-[protein] + ADP + H(+)</text>
        <dbReference type="Rhea" id="RHEA:10596"/>
        <dbReference type="Rhea" id="RHEA-COMP:10136"/>
        <dbReference type="Rhea" id="RHEA-COMP:20101"/>
        <dbReference type="ChEBI" id="CHEBI:15378"/>
        <dbReference type="ChEBI" id="CHEBI:30616"/>
        <dbReference type="ChEBI" id="CHEBI:46858"/>
        <dbReference type="ChEBI" id="CHEBI:61978"/>
        <dbReference type="ChEBI" id="CHEBI:456216"/>
        <dbReference type="EC" id="2.7.10.2"/>
    </reaction>
</comment>
<reference evidence="21" key="1">
    <citation type="journal article" date="2019" name="Int. J. Syst. Evol. Microbiol.">
        <title>The Global Catalogue of Microorganisms (GCM) 10K type strain sequencing project: providing services to taxonomists for standard genome sequencing and annotation.</title>
        <authorList>
            <consortium name="The Broad Institute Genomics Platform"/>
            <consortium name="The Broad Institute Genome Sequencing Center for Infectious Disease"/>
            <person name="Wu L."/>
            <person name="Ma J."/>
        </authorList>
    </citation>
    <scope>NUCLEOTIDE SEQUENCE [LARGE SCALE GENOMIC DNA]</scope>
    <source>
        <strain evidence="21">KCTC 42248</strain>
    </source>
</reference>
<keyword evidence="12 16" id="KW-1133">Transmembrane helix</keyword>
<accession>A0ABW5NHB2</accession>
<dbReference type="Pfam" id="PF02706">
    <property type="entry name" value="Wzz"/>
    <property type="match status" value="1"/>
</dbReference>
<dbReference type="CDD" id="cd05387">
    <property type="entry name" value="BY-kinase"/>
    <property type="match status" value="1"/>
</dbReference>
<dbReference type="Gene3D" id="3.40.50.300">
    <property type="entry name" value="P-loop containing nucleotide triphosphate hydrolases"/>
    <property type="match status" value="1"/>
</dbReference>
<keyword evidence="7" id="KW-0808">Transferase</keyword>
<organism evidence="20 21">
    <name type="scientific">Sphingobacterium corticis</name>
    <dbReference type="NCBI Taxonomy" id="1812823"/>
    <lineage>
        <taxon>Bacteria</taxon>
        <taxon>Pseudomonadati</taxon>
        <taxon>Bacteroidota</taxon>
        <taxon>Sphingobacteriia</taxon>
        <taxon>Sphingobacteriales</taxon>
        <taxon>Sphingobacteriaceae</taxon>
        <taxon>Sphingobacterium</taxon>
    </lineage>
</organism>
<name>A0ABW5NHB2_9SPHI</name>
<dbReference type="PANTHER" id="PTHR32309">
    <property type="entry name" value="TYROSINE-PROTEIN KINASE"/>
    <property type="match status" value="1"/>
</dbReference>
<evidence type="ECO:0000256" key="8">
    <source>
        <dbReference type="ARBA" id="ARBA00022692"/>
    </source>
</evidence>
<keyword evidence="8 16" id="KW-0812">Transmembrane</keyword>
<dbReference type="InterPro" id="IPR032807">
    <property type="entry name" value="GNVR"/>
</dbReference>
<evidence type="ECO:0000259" key="18">
    <source>
        <dbReference type="Pfam" id="PF13614"/>
    </source>
</evidence>
<dbReference type="InterPro" id="IPR050445">
    <property type="entry name" value="Bact_polysacc_biosynth/exp"/>
</dbReference>
<dbReference type="InterPro" id="IPR025669">
    <property type="entry name" value="AAA_dom"/>
</dbReference>
<evidence type="ECO:0000256" key="4">
    <source>
        <dbReference type="ARBA" id="ARBA00011903"/>
    </source>
</evidence>
<evidence type="ECO:0000256" key="1">
    <source>
        <dbReference type="ARBA" id="ARBA00004429"/>
    </source>
</evidence>
<dbReference type="RefSeq" id="WP_380867615.1">
    <property type="nucleotide sequence ID" value="NZ_JBHUMA010000004.1"/>
</dbReference>
<dbReference type="InterPro" id="IPR005702">
    <property type="entry name" value="Wzc-like_C"/>
</dbReference>
<sequence>MANKQTDWNDEFVDEIESSDNNDLLRFFNKILSNWYWFALCGIVGIVLAFFYLRFTVPTYTVRAKLLVSDEKKGSGGLAGSALDDFSGLMGAKSSVDNEVEVLLTTDLMQEMVLADSAYIGYYTKGALKDVPTDGAPFRVNIVSNPFAIREGVSFEIEFGEQGNLTFKDSDTTFRAQLSKPFSYPEVGTLQIEQTRALEEGEKYGFYIKPVHKAVSSLMQSLEVAVTNKNVSTIDLTLNTSIPTRGERQLNKLIQKYTDRNLNDKNVIADSTLSFIKTRLSTITKELAGVEDKISGYKQSTQLADMTEQSRLLLQNSSEYTKSIAEIDVQISSLDAVLAYLKNRDNPRVLPSSVMEQDLAFNSLITKYNGLVLERERLLLANTEGNPLVKNTDVQIAGLREDMISSLNSTKQSLELSKQKQSQMSDQLSSRIQEVPTIERGYIDLARLQQIKQEQYIFLQEKWEETAIGRTANVSNSKVIDSPRTDEYPVSPKGKIVYAFALFIALLIPLAIIYIRDLFNVRVMNFDDITNGTRLPILGSIAHSEDRDQVVITKTARSPIAEQFRAMRTNLEFTLNGGKRVLFTSSMSGEGKSYVALNLAVALALLDKKVLIMELDLRKPSITSKLGLHVGKGFSQYVVRPEMRVDEIIMPSGTHENVDLVQAGAIPPNPAELLISARATALMEELSTRYDYILMDAPPVGMVTDAQLLARYADTCLYLVRQGHTFKDQLNIPNDLVSKGKIKPIQLIVNDVKANGSYYGNYGYGYGNYGQESESKPWWKFWSNK</sequence>
<evidence type="ECO:0000256" key="11">
    <source>
        <dbReference type="ARBA" id="ARBA00022840"/>
    </source>
</evidence>
<comment type="similarity">
    <text evidence="2">Belongs to the CpsD/CapB family.</text>
</comment>
<keyword evidence="14" id="KW-0829">Tyrosine-protein kinase</keyword>
<protein>
    <recommendedName>
        <fullName evidence="4">non-specific protein-tyrosine kinase</fullName>
        <ecNumber evidence="4">2.7.10.2</ecNumber>
    </recommendedName>
</protein>
<evidence type="ECO:0000256" key="9">
    <source>
        <dbReference type="ARBA" id="ARBA00022741"/>
    </source>
</evidence>
<evidence type="ECO:0000313" key="20">
    <source>
        <dbReference type="EMBL" id="MFD2598061.1"/>
    </source>
</evidence>
<evidence type="ECO:0000256" key="3">
    <source>
        <dbReference type="ARBA" id="ARBA00008883"/>
    </source>
</evidence>
<evidence type="ECO:0000256" key="2">
    <source>
        <dbReference type="ARBA" id="ARBA00007316"/>
    </source>
</evidence>
<dbReference type="Pfam" id="PF13807">
    <property type="entry name" value="GNVR"/>
    <property type="match status" value="1"/>
</dbReference>
<comment type="similarity">
    <text evidence="3">Belongs to the etk/wzc family.</text>
</comment>
<dbReference type="NCBIfam" id="TIGR01007">
    <property type="entry name" value="eps_fam"/>
    <property type="match status" value="1"/>
</dbReference>
<evidence type="ECO:0000256" key="14">
    <source>
        <dbReference type="ARBA" id="ARBA00023137"/>
    </source>
</evidence>
<evidence type="ECO:0000256" key="10">
    <source>
        <dbReference type="ARBA" id="ARBA00022777"/>
    </source>
</evidence>
<feature type="transmembrane region" description="Helical" evidence="16">
    <location>
        <begin position="35"/>
        <end position="55"/>
    </location>
</feature>
<evidence type="ECO:0000256" key="13">
    <source>
        <dbReference type="ARBA" id="ARBA00023136"/>
    </source>
</evidence>
<dbReference type="Proteomes" id="UP001597393">
    <property type="component" value="Unassembled WGS sequence"/>
</dbReference>
<dbReference type="EC" id="2.7.10.2" evidence="4"/>
<feature type="domain" description="Tyrosine-protein kinase G-rich" evidence="19">
    <location>
        <begin position="439"/>
        <end position="517"/>
    </location>
</feature>
<keyword evidence="21" id="KW-1185">Reference proteome</keyword>
<keyword evidence="13 16" id="KW-0472">Membrane</keyword>
<feature type="domain" description="Polysaccharide chain length determinant N-terminal" evidence="17">
    <location>
        <begin position="23"/>
        <end position="113"/>
    </location>
</feature>